<dbReference type="InterPro" id="IPR052339">
    <property type="entry name" value="Fe-S_Maturation_MIP18"/>
</dbReference>
<feature type="domain" description="MIP18 family-like" evidence="1">
    <location>
        <begin position="9"/>
        <end position="78"/>
    </location>
</feature>
<dbReference type="Pfam" id="PF01883">
    <property type="entry name" value="FeS_assembly_P"/>
    <property type="match status" value="1"/>
</dbReference>
<dbReference type="InterPro" id="IPR002744">
    <property type="entry name" value="MIP18-like"/>
</dbReference>
<proteinExistence type="predicted"/>
<protein>
    <recommendedName>
        <fullName evidence="1">MIP18 family-like domain-containing protein</fullName>
    </recommendedName>
</protein>
<name>A0A916YB32_9HYPH</name>
<dbReference type="Proteomes" id="UP000613160">
    <property type="component" value="Unassembled WGS sequence"/>
</dbReference>
<organism evidence="2 3">
    <name type="scientific">Aureimonas glaciei</name>
    <dbReference type="NCBI Taxonomy" id="1776957"/>
    <lineage>
        <taxon>Bacteria</taxon>
        <taxon>Pseudomonadati</taxon>
        <taxon>Pseudomonadota</taxon>
        <taxon>Alphaproteobacteria</taxon>
        <taxon>Hyphomicrobiales</taxon>
        <taxon>Aurantimonadaceae</taxon>
        <taxon>Aureimonas</taxon>
    </lineage>
</organism>
<keyword evidence="3" id="KW-1185">Reference proteome</keyword>
<gene>
    <name evidence="2" type="ORF">GCM10011335_45550</name>
</gene>
<dbReference type="PANTHER" id="PTHR42831:SF1">
    <property type="entry name" value="FE-S PROTEIN MATURATION AUXILIARY FACTOR YITW"/>
    <property type="match status" value="1"/>
</dbReference>
<dbReference type="PANTHER" id="PTHR42831">
    <property type="entry name" value="FE-S PROTEIN MATURATION AUXILIARY FACTOR YITW"/>
    <property type="match status" value="1"/>
</dbReference>
<dbReference type="Gene3D" id="3.30.300.130">
    <property type="entry name" value="Fe-S cluster assembly (FSCA)"/>
    <property type="match status" value="1"/>
</dbReference>
<sequence>MSDAKDLAARIEDRLRSVIDPELGENVVDLGLIYAIAVAPGGAVRVTMTTTMNGCPATEFLRDGVEACVLAVEGVTSVIVDLVYDPPWTPDMMVAETAARF</sequence>
<evidence type="ECO:0000313" key="2">
    <source>
        <dbReference type="EMBL" id="GGD37698.1"/>
    </source>
</evidence>
<accession>A0A916YB32</accession>
<comment type="caution">
    <text evidence="2">The sequence shown here is derived from an EMBL/GenBank/DDBJ whole genome shotgun (WGS) entry which is preliminary data.</text>
</comment>
<dbReference type="SUPFAM" id="SSF117916">
    <property type="entry name" value="Fe-S cluster assembly (FSCA) domain-like"/>
    <property type="match status" value="1"/>
</dbReference>
<evidence type="ECO:0000259" key="1">
    <source>
        <dbReference type="Pfam" id="PF01883"/>
    </source>
</evidence>
<reference evidence="2" key="2">
    <citation type="submission" date="2020-09" db="EMBL/GenBank/DDBJ databases">
        <authorList>
            <person name="Sun Q."/>
            <person name="Zhou Y."/>
        </authorList>
    </citation>
    <scope>NUCLEOTIDE SEQUENCE</scope>
    <source>
        <strain evidence="2">CGMCC 1.15493</strain>
    </source>
</reference>
<reference evidence="2" key="1">
    <citation type="journal article" date="2014" name="Int. J. Syst. Evol. Microbiol.">
        <title>Complete genome sequence of Corynebacterium casei LMG S-19264T (=DSM 44701T), isolated from a smear-ripened cheese.</title>
        <authorList>
            <consortium name="US DOE Joint Genome Institute (JGI-PGF)"/>
            <person name="Walter F."/>
            <person name="Albersmeier A."/>
            <person name="Kalinowski J."/>
            <person name="Ruckert C."/>
        </authorList>
    </citation>
    <scope>NUCLEOTIDE SEQUENCE</scope>
    <source>
        <strain evidence="2">CGMCC 1.15493</strain>
    </source>
</reference>
<dbReference type="RefSeq" id="WP_188854756.1">
    <property type="nucleotide sequence ID" value="NZ_BMJJ01000014.1"/>
</dbReference>
<dbReference type="AlphaFoldDB" id="A0A916YB32"/>
<dbReference type="EMBL" id="BMJJ01000014">
    <property type="protein sequence ID" value="GGD37698.1"/>
    <property type="molecule type" value="Genomic_DNA"/>
</dbReference>
<evidence type="ECO:0000313" key="3">
    <source>
        <dbReference type="Proteomes" id="UP000613160"/>
    </source>
</evidence>
<dbReference type="InterPro" id="IPR034904">
    <property type="entry name" value="FSCA_dom_sf"/>
</dbReference>